<dbReference type="GO" id="GO:0022625">
    <property type="term" value="C:cytosolic large ribosomal subunit"/>
    <property type="evidence" value="ECO:0007669"/>
    <property type="project" value="UniProtKB-UniRule"/>
</dbReference>
<comment type="function">
    <text evidence="1">Component of the ribosome.</text>
</comment>
<keyword evidence="1" id="KW-0687">Ribonucleoprotein</keyword>
<comment type="similarity">
    <text evidence="1">Belongs to the eukaryotic ribosomal protein eL8 family.</text>
</comment>
<accession>A6IJJ0</accession>
<dbReference type="PRINTS" id="PR00882">
    <property type="entry name" value="RIBOSOMALL7A"/>
</dbReference>
<gene>
    <name evidence="2" type="ORF">rCG_36064</name>
</gene>
<evidence type="ECO:0000256" key="1">
    <source>
        <dbReference type="RuleBase" id="RU367042"/>
    </source>
</evidence>
<evidence type="ECO:0000313" key="3">
    <source>
        <dbReference type="Proteomes" id="UP000234681"/>
    </source>
</evidence>
<reference evidence="3" key="1">
    <citation type="submission" date="2005-09" db="EMBL/GenBank/DDBJ databases">
        <authorList>
            <person name="Mural R.J."/>
            <person name="Li P.W."/>
            <person name="Adams M.D."/>
            <person name="Amanatides P.G."/>
            <person name="Baden-Tillson H."/>
            <person name="Barnstead M."/>
            <person name="Chin S.H."/>
            <person name="Dew I."/>
            <person name="Evans C.A."/>
            <person name="Ferriera S."/>
            <person name="Flanigan M."/>
            <person name="Fosler C."/>
            <person name="Glodek A."/>
            <person name="Gu Z."/>
            <person name="Holt R.A."/>
            <person name="Jennings D."/>
            <person name="Kraft C.L."/>
            <person name="Lu F."/>
            <person name="Nguyen T."/>
            <person name="Nusskern D.R."/>
            <person name="Pfannkoch C.M."/>
            <person name="Sitter C."/>
            <person name="Sutton G.G."/>
            <person name="Venter J.C."/>
            <person name="Wang Z."/>
            <person name="Woodage T."/>
            <person name="Zheng X.H."/>
            <person name="Zhong F."/>
        </authorList>
    </citation>
    <scope>NUCLEOTIDE SEQUENCE [LARGE SCALE GENOMIC DNA]</scope>
    <source>
        <strain>BN</strain>
        <strain evidence="3">Sprague-Dawley</strain>
    </source>
</reference>
<dbReference type="AlphaFoldDB" id="A6IJJ0"/>
<proteinExistence type="inferred from homology"/>
<sequence>MCCSPSKAVMKKQEVKMMVNPLFEKRPKNISIGQALQPKRNLTYVLKWPHYNWLQRQRVIPYMWFKISLEINQFTHALNWQIVIKLLMLARKSRPDTMQEKKQGSWSILRRKLLTKVTYQLRDHLSLEQRSIQSLLWWRKRRLRW</sequence>
<evidence type="ECO:0000313" key="2">
    <source>
        <dbReference type="EMBL" id="EDL99903.1"/>
    </source>
</evidence>
<dbReference type="Gene3D" id="3.30.1330.30">
    <property type="match status" value="1"/>
</dbReference>
<dbReference type="InterPro" id="IPR029064">
    <property type="entry name" value="Ribosomal_eL30-like_sf"/>
</dbReference>
<dbReference type="InterPro" id="IPR001921">
    <property type="entry name" value="Ribosomal_eL8_euk"/>
</dbReference>
<organism evidence="2 3">
    <name type="scientific">Rattus norvegicus</name>
    <name type="common">Rat</name>
    <dbReference type="NCBI Taxonomy" id="10116"/>
    <lineage>
        <taxon>Eukaryota</taxon>
        <taxon>Metazoa</taxon>
        <taxon>Chordata</taxon>
        <taxon>Craniata</taxon>
        <taxon>Vertebrata</taxon>
        <taxon>Euteleostomi</taxon>
        <taxon>Mammalia</taxon>
        <taxon>Eutheria</taxon>
        <taxon>Euarchontoglires</taxon>
        <taxon>Glires</taxon>
        <taxon>Rodentia</taxon>
        <taxon>Myomorpha</taxon>
        <taxon>Muroidea</taxon>
        <taxon>Muridae</taxon>
        <taxon>Murinae</taxon>
        <taxon>Rattus</taxon>
    </lineage>
</organism>
<dbReference type="GO" id="GO:0003723">
    <property type="term" value="F:RNA binding"/>
    <property type="evidence" value="ECO:0007669"/>
    <property type="project" value="UniProtKB-UniRule"/>
</dbReference>
<dbReference type="Proteomes" id="UP000234681">
    <property type="component" value="Chromosome 14"/>
</dbReference>
<name>A6IJJ0_RAT</name>
<protein>
    <recommendedName>
        <fullName evidence="1">60S ribosomal protein L7a</fullName>
    </recommendedName>
</protein>
<keyword evidence="1" id="KW-0689">Ribosomal protein</keyword>
<dbReference type="EMBL" id="CH473963">
    <property type="protein sequence ID" value="EDL99903.1"/>
    <property type="molecule type" value="Genomic_DNA"/>
</dbReference>